<dbReference type="GO" id="GO:0003677">
    <property type="term" value="F:DNA binding"/>
    <property type="evidence" value="ECO:0007669"/>
    <property type="project" value="InterPro"/>
</dbReference>
<keyword evidence="5" id="KW-1185">Reference proteome</keyword>
<keyword evidence="2" id="KW-1133">Transmembrane helix</keyword>
<protein>
    <submittedName>
        <fullName evidence="4">DUF4115 domain-containing protein</fullName>
    </submittedName>
</protein>
<evidence type="ECO:0000256" key="2">
    <source>
        <dbReference type="SAM" id="Phobius"/>
    </source>
</evidence>
<sequence length="514" mass="51033">MDDETDRLAGAPMAALGETFRAARQSRGEELDAVAGNLRIRRSLLAALEDGNYAELPGPAYTVGFVKTYASYLGLDAAAAVERYKEETDGRTQSALVFKEPPEPARLPGLGTIAAALVVAALGAGAWALYAREGGDLPRIADIPPRLMAMLKGESAAPVPPAVMGDDGAAVPVSPPSADQASGERQAAAPAAGTLEGAPAPARTSSVAPGLRTAPAGDGGALTAVLPSYGVAEGRIGAGAPVPAEQAAPGEPPVQLAAPEQVPPQPSADRAAPDSAAAMSGEAASAPSQQAAATGPAQPAPAERPAQTPPAPVERSGEAVVPGAAPAPASPGQDGRPVPQPEVTVGIVRPQANPARLRGQAAAAPVEQTVRALAAGAPAAPPPVPVARALPTDTVVPATGAATVTAATGAGALSRAEDVGAPRASAPSRVTVRAVERAWVQIRDGDGDIVFSRILNAGETYRVPGDAGTATMITGNAGGVVLVLDGQQLPALGDVGEVRRNIPLSPAALAGWQP</sequence>
<keyword evidence="2" id="KW-0812">Transmembrane</keyword>
<dbReference type="InterPro" id="IPR025194">
    <property type="entry name" value="RodZ-like_C"/>
</dbReference>
<feature type="compositionally biased region" description="Low complexity" evidence="1">
    <location>
        <begin position="267"/>
        <end position="306"/>
    </location>
</feature>
<dbReference type="InterPro" id="IPR010982">
    <property type="entry name" value="Lambda_DNA-bd_dom_sf"/>
</dbReference>
<feature type="transmembrane region" description="Helical" evidence="2">
    <location>
        <begin position="109"/>
        <end position="130"/>
    </location>
</feature>
<accession>A0A9J6PE80</accession>
<dbReference type="Proteomes" id="UP001055804">
    <property type="component" value="Unassembled WGS sequence"/>
</dbReference>
<dbReference type="AlphaFoldDB" id="A0A9J6PE80"/>
<evidence type="ECO:0000259" key="3">
    <source>
        <dbReference type="Pfam" id="PF13464"/>
    </source>
</evidence>
<evidence type="ECO:0000313" key="4">
    <source>
        <dbReference type="EMBL" id="MCP1336136.1"/>
    </source>
</evidence>
<evidence type="ECO:0000256" key="1">
    <source>
        <dbReference type="SAM" id="MobiDB-lite"/>
    </source>
</evidence>
<feature type="compositionally biased region" description="Low complexity" evidence="1">
    <location>
        <begin position="187"/>
        <end position="202"/>
    </location>
</feature>
<dbReference type="EMBL" id="JAMZFT010000002">
    <property type="protein sequence ID" value="MCP1336136.1"/>
    <property type="molecule type" value="Genomic_DNA"/>
</dbReference>
<feature type="region of interest" description="Disordered" evidence="1">
    <location>
        <begin position="241"/>
        <end position="341"/>
    </location>
</feature>
<proteinExistence type="predicted"/>
<dbReference type="PANTHER" id="PTHR34475:SF1">
    <property type="entry name" value="CYTOSKELETON PROTEIN RODZ"/>
    <property type="match status" value="1"/>
</dbReference>
<organism evidence="4 5">
    <name type="scientific">Futiania mangrovi</name>
    <dbReference type="NCBI Taxonomy" id="2959716"/>
    <lineage>
        <taxon>Bacteria</taxon>
        <taxon>Pseudomonadati</taxon>
        <taxon>Pseudomonadota</taxon>
        <taxon>Alphaproteobacteria</taxon>
        <taxon>Futianiales</taxon>
        <taxon>Futianiaceae</taxon>
        <taxon>Futiania</taxon>
    </lineage>
</organism>
<evidence type="ECO:0000313" key="5">
    <source>
        <dbReference type="Proteomes" id="UP001055804"/>
    </source>
</evidence>
<keyword evidence="2" id="KW-0472">Membrane</keyword>
<feature type="domain" description="Cytoskeleton protein RodZ-like C-terminal" evidence="3">
    <location>
        <begin position="432"/>
        <end position="500"/>
    </location>
</feature>
<dbReference type="InterPro" id="IPR050400">
    <property type="entry name" value="Bact_Cytoskel_RodZ"/>
</dbReference>
<gene>
    <name evidence="4" type="ORF">NJQ99_06945</name>
</gene>
<comment type="caution">
    <text evidence="4">The sequence shown here is derived from an EMBL/GenBank/DDBJ whole genome shotgun (WGS) entry which is preliminary data.</text>
</comment>
<dbReference type="Pfam" id="PF13464">
    <property type="entry name" value="RodZ_C"/>
    <property type="match status" value="1"/>
</dbReference>
<dbReference type="Gene3D" id="1.10.260.40">
    <property type="entry name" value="lambda repressor-like DNA-binding domains"/>
    <property type="match status" value="1"/>
</dbReference>
<dbReference type="RefSeq" id="WP_269332106.1">
    <property type="nucleotide sequence ID" value="NZ_JAMZFT010000002.1"/>
</dbReference>
<dbReference type="PANTHER" id="PTHR34475">
    <property type="match status" value="1"/>
</dbReference>
<feature type="region of interest" description="Disordered" evidence="1">
    <location>
        <begin position="159"/>
        <end position="217"/>
    </location>
</feature>
<dbReference type="Pfam" id="PF13413">
    <property type="entry name" value="HTH_25"/>
    <property type="match status" value="1"/>
</dbReference>
<feature type="compositionally biased region" description="Low complexity" evidence="1">
    <location>
        <begin position="319"/>
        <end position="332"/>
    </location>
</feature>
<reference evidence="4" key="1">
    <citation type="submission" date="2022-06" db="EMBL/GenBank/DDBJ databases">
        <title>Isolation and Genomics of Futiania mangrovii gen. nov., sp. nov., a Rare and Metabolically-versatile member in the Class Alphaproteobacteria.</title>
        <authorList>
            <person name="Liu L."/>
            <person name="Huang W.-C."/>
            <person name="Pan J."/>
            <person name="Li J."/>
            <person name="Huang Y."/>
            <person name="Du H."/>
            <person name="Liu Y."/>
            <person name="Li M."/>
        </authorList>
    </citation>
    <scope>NUCLEOTIDE SEQUENCE</scope>
    <source>
        <strain evidence="4">FT118</strain>
    </source>
</reference>
<name>A0A9J6PE80_9PROT</name>